<accession>A0ACC2G3A4</accession>
<sequence>MFQNNEFEMEQFPYRHPFDGWPATSPAANHCARVIPLTSPSPQQSPTQGLPRVVDAIRAAVRGPRERKPLAPLLRLEEWSQLPSLLRASTFSCGHH</sequence>
<name>A0ACC2G3A4_DALPE</name>
<protein>
    <submittedName>
        <fullName evidence="1">Uncharacterized protein</fullName>
    </submittedName>
</protein>
<comment type="caution">
    <text evidence="1">The sequence shown here is derived from an EMBL/GenBank/DDBJ whole genome shotgun (WGS) entry which is preliminary data.</text>
</comment>
<proteinExistence type="predicted"/>
<reference evidence="1" key="1">
    <citation type="submission" date="2021-05" db="EMBL/GenBank/DDBJ databases">
        <authorList>
            <person name="Pan Q."/>
            <person name="Jouanno E."/>
            <person name="Zahm M."/>
            <person name="Klopp C."/>
            <person name="Cabau C."/>
            <person name="Louis A."/>
            <person name="Berthelot C."/>
            <person name="Parey E."/>
            <person name="Roest Crollius H."/>
            <person name="Montfort J."/>
            <person name="Robinson-Rechavi M."/>
            <person name="Bouchez O."/>
            <person name="Lampietro C."/>
            <person name="Lopez Roques C."/>
            <person name="Donnadieu C."/>
            <person name="Postlethwait J."/>
            <person name="Bobe J."/>
            <person name="Dillon D."/>
            <person name="Chandos A."/>
            <person name="von Hippel F."/>
            <person name="Guiguen Y."/>
        </authorList>
    </citation>
    <scope>NUCLEOTIDE SEQUENCE</scope>
    <source>
        <strain evidence="1">YG-Jan2019</strain>
    </source>
</reference>
<evidence type="ECO:0000313" key="2">
    <source>
        <dbReference type="Proteomes" id="UP001157502"/>
    </source>
</evidence>
<dbReference type="EMBL" id="CM055745">
    <property type="protein sequence ID" value="KAJ7998089.1"/>
    <property type="molecule type" value="Genomic_DNA"/>
</dbReference>
<evidence type="ECO:0000313" key="1">
    <source>
        <dbReference type="EMBL" id="KAJ7998089.1"/>
    </source>
</evidence>
<keyword evidence="2" id="KW-1185">Reference proteome</keyword>
<organism evidence="1 2">
    <name type="scientific">Dallia pectoralis</name>
    <name type="common">Alaska blackfish</name>
    <dbReference type="NCBI Taxonomy" id="75939"/>
    <lineage>
        <taxon>Eukaryota</taxon>
        <taxon>Metazoa</taxon>
        <taxon>Chordata</taxon>
        <taxon>Craniata</taxon>
        <taxon>Vertebrata</taxon>
        <taxon>Euteleostomi</taxon>
        <taxon>Actinopterygii</taxon>
        <taxon>Neopterygii</taxon>
        <taxon>Teleostei</taxon>
        <taxon>Protacanthopterygii</taxon>
        <taxon>Esociformes</taxon>
        <taxon>Umbridae</taxon>
        <taxon>Dallia</taxon>
    </lineage>
</organism>
<gene>
    <name evidence="1" type="ORF">DPEC_G00218940</name>
</gene>
<dbReference type="Proteomes" id="UP001157502">
    <property type="component" value="Chromosome 18"/>
</dbReference>